<dbReference type="PANTHER" id="PTHR21032:SF0">
    <property type="entry name" value="G PATCH DOMAIN-CONTAINING PROTEIN 11"/>
    <property type="match status" value="1"/>
</dbReference>
<dbReference type="SMART" id="SM01173">
    <property type="entry name" value="DUF4187"/>
    <property type="match status" value="1"/>
</dbReference>
<dbReference type="Pfam" id="PF13821">
    <property type="entry name" value="DUF4187"/>
    <property type="match status" value="1"/>
</dbReference>
<evidence type="ECO:0000313" key="3">
    <source>
        <dbReference type="EMBL" id="KNC85921.1"/>
    </source>
</evidence>
<dbReference type="EMBL" id="KQ241677">
    <property type="protein sequence ID" value="KNC85921.1"/>
    <property type="molecule type" value="Genomic_DNA"/>
</dbReference>
<feature type="domain" description="G-patch" evidence="2">
    <location>
        <begin position="55"/>
        <end position="100"/>
    </location>
</feature>
<name>A0A0L0GAK3_9EUKA</name>
<dbReference type="OrthoDB" id="786951at2759"/>
<sequence>MPHLYGIAGRLGNAKVQRQKRQAKKQLESEHKRQKSASALEKERREEGMSKPLDATNKGFHMLSKMGYKPGDGLGKVGGRVEPVGIEIMKPKSGLGMATREKEEEQRREQRSIELMRRRTKNEAHMQTDFQARMRRQRQVATTTRDLHTSCQVCEQLDLQVGLARTVFWCSPYLENTAHHTRSTEDSQTLYGGQTCTVVGKLFDPRREVWLRLVVMSDDADTIALNTYAGALDMSVGMNSSGRLTFGGKRLDINQVGVVEGIGMTGVDDYSLVRRDCFGRGREKAHIVSGQCIGVQDLETSGHTQDGTSSIDKKGDERGVTSANTADISTASITVHTNSGADMQGTSMSTTGIGTEQAEETVVVGVEGELVTARDVLGLGEAKGGSSTEPFAGGSLDELRAQWLVDVTKYLRSKHLYCNWCGRTYENETLLDTQCPGPTAEDHAD</sequence>
<dbReference type="AlphaFoldDB" id="A0A0L0GAK3"/>
<dbReference type="RefSeq" id="XP_014159823.1">
    <property type="nucleotide sequence ID" value="XM_014304348.1"/>
</dbReference>
<reference evidence="3 4" key="1">
    <citation type="submission" date="2011-02" db="EMBL/GenBank/DDBJ databases">
        <title>The Genome Sequence of Sphaeroforma arctica JP610.</title>
        <authorList>
            <consortium name="The Broad Institute Genome Sequencing Platform"/>
            <person name="Russ C."/>
            <person name="Cuomo C."/>
            <person name="Young S.K."/>
            <person name="Zeng Q."/>
            <person name="Gargeya S."/>
            <person name="Alvarado L."/>
            <person name="Berlin A."/>
            <person name="Chapman S.B."/>
            <person name="Chen Z."/>
            <person name="Freedman E."/>
            <person name="Gellesch M."/>
            <person name="Goldberg J."/>
            <person name="Griggs A."/>
            <person name="Gujja S."/>
            <person name="Heilman E."/>
            <person name="Heiman D."/>
            <person name="Howarth C."/>
            <person name="Mehta T."/>
            <person name="Neiman D."/>
            <person name="Pearson M."/>
            <person name="Roberts A."/>
            <person name="Saif S."/>
            <person name="Shea T."/>
            <person name="Shenoy N."/>
            <person name="Sisk P."/>
            <person name="Stolte C."/>
            <person name="Sykes S."/>
            <person name="White J."/>
            <person name="Yandava C."/>
            <person name="Burger G."/>
            <person name="Gray M.W."/>
            <person name="Holland P.W.H."/>
            <person name="King N."/>
            <person name="Lang F.B.F."/>
            <person name="Roger A.J."/>
            <person name="Ruiz-Trillo I."/>
            <person name="Haas B."/>
            <person name="Nusbaum C."/>
            <person name="Birren B."/>
        </authorList>
    </citation>
    <scope>NUCLEOTIDE SEQUENCE [LARGE SCALE GENOMIC DNA]</scope>
    <source>
        <strain evidence="3 4">JP610</strain>
    </source>
</reference>
<dbReference type="GO" id="GO:0000776">
    <property type="term" value="C:kinetochore"/>
    <property type="evidence" value="ECO:0007669"/>
    <property type="project" value="TreeGrafter"/>
</dbReference>
<evidence type="ECO:0000259" key="2">
    <source>
        <dbReference type="PROSITE" id="PS50174"/>
    </source>
</evidence>
<evidence type="ECO:0000256" key="1">
    <source>
        <dbReference type="SAM" id="MobiDB-lite"/>
    </source>
</evidence>
<dbReference type="InterPro" id="IPR025239">
    <property type="entry name" value="DUF4187"/>
</dbReference>
<accession>A0A0L0GAK3</accession>
<dbReference type="Pfam" id="PF01585">
    <property type="entry name" value="G-patch"/>
    <property type="match status" value="1"/>
</dbReference>
<dbReference type="GO" id="GO:0003676">
    <property type="term" value="F:nucleic acid binding"/>
    <property type="evidence" value="ECO:0007669"/>
    <property type="project" value="InterPro"/>
</dbReference>
<evidence type="ECO:0000313" key="4">
    <source>
        <dbReference type="Proteomes" id="UP000054560"/>
    </source>
</evidence>
<protein>
    <recommendedName>
        <fullName evidence="2">G-patch domain-containing protein</fullName>
    </recommendedName>
</protein>
<feature type="region of interest" description="Disordered" evidence="1">
    <location>
        <begin position="299"/>
        <end position="327"/>
    </location>
</feature>
<organism evidence="3 4">
    <name type="scientific">Sphaeroforma arctica JP610</name>
    <dbReference type="NCBI Taxonomy" id="667725"/>
    <lineage>
        <taxon>Eukaryota</taxon>
        <taxon>Ichthyosporea</taxon>
        <taxon>Ichthyophonida</taxon>
        <taxon>Sphaeroforma</taxon>
    </lineage>
</organism>
<dbReference type="Proteomes" id="UP000054560">
    <property type="component" value="Unassembled WGS sequence"/>
</dbReference>
<dbReference type="SMART" id="SM00443">
    <property type="entry name" value="G_patch"/>
    <property type="match status" value="1"/>
</dbReference>
<feature type="region of interest" description="Disordered" evidence="1">
    <location>
        <begin position="1"/>
        <end position="58"/>
    </location>
</feature>
<gene>
    <name evidence="3" type="ORF">SARC_01913</name>
</gene>
<dbReference type="PANTHER" id="PTHR21032">
    <property type="entry name" value="G PATCH DOMAIN-CONTAINING PROTEIN 11"/>
    <property type="match status" value="1"/>
</dbReference>
<dbReference type="PROSITE" id="PS50174">
    <property type="entry name" value="G_PATCH"/>
    <property type="match status" value="1"/>
</dbReference>
<dbReference type="GeneID" id="25902417"/>
<keyword evidence="4" id="KW-1185">Reference proteome</keyword>
<dbReference type="InterPro" id="IPR039249">
    <property type="entry name" value="GPATCH11"/>
</dbReference>
<dbReference type="STRING" id="667725.A0A0L0GAK3"/>
<feature type="compositionally biased region" description="Polar residues" evidence="1">
    <location>
        <begin position="299"/>
        <end position="310"/>
    </location>
</feature>
<dbReference type="eggNOG" id="KOG1994">
    <property type="taxonomic scope" value="Eukaryota"/>
</dbReference>
<feature type="compositionally biased region" description="Basic and acidic residues" evidence="1">
    <location>
        <begin position="40"/>
        <end position="49"/>
    </location>
</feature>
<proteinExistence type="predicted"/>
<dbReference type="InterPro" id="IPR000467">
    <property type="entry name" value="G_patch_dom"/>
</dbReference>